<dbReference type="PANTHER" id="PTHR10177">
    <property type="entry name" value="CYCLINS"/>
    <property type="match status" value="1"/>
</dbReference>
<feature type="domain" description="Cyclin-like" evidence="6">
    <location>
        <begin position="197"/>
        <end position="310"/>
    </location>
</feature>
<evidence type="ECO:0000259" key="6">
    <source>
        <dbReference type="SMART" id="SM00385"/>
    </source>
</evidence>
<evidence type="ECO:0000256" key="1">
    <source>
        <dbReference type="ARBA" id="ARBA00022618"/>
    </source>
</evidence>
<keyword evidence="1" id="KW-0132">Cell division</keyword>
<dbReference type="Proteomes" id="UP000015354">
    <property type="component" value="Unassembled WGS sequence"/>
</dbReference>
<evidence type="ECO:0000313" key="9">
    <source>
        <dbReference type="Proteomes" id="UP000015354"/>
    </source>
</evidence>
<keyword evidence="2 4" id="KW-0195">Cyclin</keyword>
<comment type="similarity">
    <text evidence="4">Belongs to the cyclin family.</text>
</comment>
<feature type="compositionally biased region" description="Low complexity" evidence="5">
    <location>
        <begin position="7"/>
        <end position="19"/>
    </location>
</feature>
<dbReference type="InterPro" id="IPR006671">
    <property type="entry name" value="Cyclin_N"/>
</dbReference>
<dbReference type="SMART" id="SM00385">
    <property type="entry name" value="CYCLIN"/>
    <property type="match status" value="2"/>
</dbReference>
<comment type="caution">
    <text evidence="8">The sequence shown here is derived from an EMBL/GenBank/DDBJ whole genome shotgun (WGS) entry which is preliminary data.</text>
</comment>
<dbReference type="EMBL" id="ATMH01006931">
    <property type="protein sequence ID" value="EPY24934.1"/>
    <property type="molecule type" value="Genomic_DNA"/>
</dbReference>
<dbReference type="Gene3D" id="1.10.472.10">
    <property type="entry name" value="Cyclin-like"/>
    <property type="match status" value="2"/>
</dbReference>
<dbReference type="Pfam" id="PF00134">
    <property type="entry name" value="Cyclin_N"/>
    <property type="match status" value="2"/>
</dbReference>
<protein>
    <submittedName>
        <fullName evidence="8">Cyclin A</fullName>
    </submittedName>
</protein>
<evidence type="ECO:0000256" key="2">
    <source>
        <dbReference type="ARBA" id="ARBA00023127"/>
    </source>
</evidence>
<keyword evidence="9" id="KW-1185">Reference proteome</keyword>
<dbReference type="CDD" id="cd20507">
    <property type="entry name" value="CYCLIN_CCNB1-like_rpt1"/>
    <property type="match status" value="1"/>
</dbReference>
<gene>
    <name evidence="8" type="ORF">STCU_06931</name>
</gene>
<feature type="domain" description="Cyclin C-terminal" evidence="7">
    <location>
        <begin position="319"/>
        <end position="473"/>
    </location>
</feature>
<evidence type="ECO:0000256" key="5">
    <source>
        <dbReference type="SAM" id="MobiDB-lite"/>
    </source>
</evidence>
<dbReference type="PROSITE" id="PS00292">
    <property type="entry name" value="CYCLINS"/>
    <property type="match status" value="1"/>
</dbReference>
<dbReference type="AlphaFoldDB" id="S9U7Y9"/>
<dbReference type="Pfam" id="PF02984">
    <property type="entry name" value="Cyclin_C"/>
    <property type="match status" value="1"/>
</dbReference>
<dbReference type="InterPro" id="IPR039361">
    <property type="entry name" value="Cyclin"/>
</dbReference>
<dbReference type="InterPro" id="IPR004367">
    <property type="entry name" value="Cyclin_C-dom"/>
</dbReference>
<evidence type="ECO:0000313" key="8">
    <source>
        <dbReference type="EMBL" id="EPY24934.1"/>
    </source>
</evidence>
<evidence type="ECO:0000256" key="3">
    <source>
        <dbReference type="ARBA" id="ARBA00023306"/>
    </source>
</evidence>
<dbReference type="OrthoDB" id="5590282at2759"/>
<evidence type="ECO:0000259" key="7">
    <source>
        <dbReference type="SMART" id="SM01332"/>
    </source>
</evidence>
<dbReference type="InterPro" id="IPR036915">
    <property type="entry name" value="Cyclin-like_sf"/>
</dbReference>
<dbReference type="InterPro" id="IPR013763">
    <property type="entry name" value="Cyclin-like_dom"/>
</dbReference>
<keyword evidence="3" id="KW-0131">Cell cycle</keyword>
<dbReference type="SUPFAM" id="SSF47954">
    <property type="entry name" value="Cyclin-like"/>
    <property type="match status" value="2"/>
</dbReference>
<feature type="domain" description="Cyclin-like" evidence="6">
    <location>
        <begin position="336"/>
        <end position="442"/>
    </location>
</feature>
<proteinExistence type="inferred from homology"/>
<sequence length="478" mass="52218">MSQALRDLSSTTLNTNTNDLKLRPLHGNNYRVPIKGGNGSSATLSGATATTHNHMTNNNYSYVISPSTSSMMSEVTAAELPSGTAATAHKAGGRGSPLADRRHAHMPVYCTELIKDITDTYLEKERAAVRRFNEGTAAVAPASPASPTLRMLGGAASAAAAATSGGPSADLYSYYASPHYLQYQPEVNEKMRMILIDWLVDVTLKFKLHNETFFLTVNLIDRYLSIVNTKQSNAAANTALISAAGAAASGAAAPMNYVPRARLQLVGVCALLLAAKYEEIWPPEIKECVHISANTYSREEIIVMERSICAALGFRLTVPTVYPFAARLWSVLEDTDFLQLGQAQPDGPEERERLFSLLQKATCFFLEHAVLDYKCLQFTPSQVANAAVYLALLTLRLRHTAAQGEGVDAGLPAPSALWSDQLRHYSKTTLREFRGCAEVILEHVHYVPTTKYQAVRRKYSSSKYGEIAKMLIPDQLPQ</sequence>
<accession>S9U7Y9</accession>
<name>S9U7Y9_9TRYP</name>
<reference evidence="8 9" key="1">
    <citation type="journal article" date="2013" name="PLoS ONE">
        <title>Predicting the Proteins of Angomonas deanei, Strigomonas culicis and Their Respective Endosymbionts Reveals New Aspects of the Trypanosomatidae Family.</title>
        <authorList>
            <person name="Motta M.C."/>
            <person name="Martins A.C."/>
            <person name="de Souza S.S."/>
            <person name="Catta-Preta C.M."/>
            <person name="Silva R."/>
            <person name="Klein C.C."/>
            <person name="de Almeida L.G."/>
            <person name="de Lima Cunha O."/>
            <person name="Ciapina L.P."/>
            <person name="Brocchi M."/>
            <person name="Colabardini A.C."/>
            <person name="de Araujo Lima B."/>
            <person name="Machado C.R."/>
            <person name="de Almeida Soares C.M."/>
            <person name="Probst C.M."/>
            <person name="de Menezes C.B."/>
            <person name="Thompson C.E."/>
            <person name="Bartholomeu D.C."/>
            <person name="Gradia D.F."/>
            <person name="Pavoni D.P."/>
            <person name="Grisard E.C."/>
            <person name="Fantinatti-Garboggini F."/>
            <person name="Marchini F.K."/>
            <person name="Rodrigues-Luiz G.F."/>
            <person name="Wagner G."/>
            <person name="Goldman G.H."/>
            <person name="Fietto J.L."/>
            <person name="Elias M.C."/>
            <person name="Goldman M.H."/>
            <person name="Sagot M.F."/>
            <person name="Pereira M."/>
            <person name="Stoco P.H."/>
            <person name="de Mendonca-Neto R.P."/>
            <person name="Teixeira S.M."/>
            <person name="Maciel T.E."/>
            <person name="de Oliveira Mendes T.A."/>
            <person name="Urmenyi T.P."/>
            <person name="de Souza W."/>
            <person name="Schenkman S."/>
            <person name="de Vasconcelos A.T."/>
        </authorList>
    </citation>
    <scope>NUCLEOTIDE SEQUENCE [LARGE SCALE GENOMIC DNA]</scope>
</reference>
<dbReference type="SMART" id="SM01332">
    <property type="entry name" value="Cyclin_C"/>
    <property type="match status" value="1"/>
</dbReference>
<dbReference type="InterPro" id="IPR048258">
    <property type="entry name" value="Cyclins_cyclin-box"/>
</dbReference>
<organism evidence="8 9">
    <name type="scientific">Strigomonas culicis</name>
    <dbReference type="NCBI Taxonomy" id="28005"/>
    <lineage>
        <taxon>Eukaryota</taxon>
        <taxon>Discoba</taxon>
        <taxon>Euglenozoa</taxon>
        <taxon>Kinetoplastea</taxon>
        <taxon>Metakinetoplastina</taxon>
        <taxon>Trypanosomatida</taxon>
        <taxon>Trypanosomatidae</taxon>
        <taxon>Strigomonadinae</taxon>
        <taxon>Strigomonas</taxon>
    </lineage>
</organism>
<evidence type="ECO:0000256" key="4">
    <source>
        <dbReference type="RuleBase" id="RU000383"/>
    </source>
</evidence>
<feature type="region of interest" description="Disordered" evidence="5">
    <location>
        <begin position="1"/>
        <end position="20"/>
    </location>
</feature>
<dbReference type="GO" id="GO:0051301">
    <property type="term" value="P:cell division"/>
    <property type="evidence" value="ECO:0007669"/>
    <property type="project" value="UniProtKB-KW"/>
</dbReference>